<organism evidence="1 2">
    <name type="scientific">Plasmopara halstedii</name>
    <name type="common">Downy mildew of sunflower</name>
    <dbReference type="NCBI Taxonomy" id="4781"/>
    <lineage>
        <taxon>Eukaryota</taxon>
        <taxon>Sar</taxon>
        <taxon>Stramenopiles</taxon>
        <taxon>Oomycota</taxon>
        <taxon>Peronosporomycetes</taxon>
        <taxon>Peronosporales</taxon>
        <taxon>Peronosporaceae</taxon>
        <taxon>Plasmopara</taxon>
    </lineage>
</organism>
<protein>
    <submittedName>
        <fullName evidence="1">Uncharacterized protein</fullName>
    </submittedName>
</protein>
<name>A0A0P1AJZ2_PLAHL</name>
<dbReference type="EMBL" id="CCYD01000586">
    <property type="protein sequence ID" value="CEG41684.1"/>
    <property type="molecule type" value="Genomic_DNA"/>
</dbReference>
<dbReference type="RefSeq" id="XP_024578053.1">
    <property type="nucleotide sequence ID" value="XM_024727480.2"/>
</dbReference>
<sequence length="75" mass="8761">MSADQNASSSSVGREYQRTIHPYSICQAKLTQCPISIRLVDFVWLRDRNLLICPRMANTRATMFREVPPERKIHR</sequence>
<reference evidence="2" key="1">
    <citation type="submission" date="2014-09" db="EMBL/GenBank/DDBJ databases">
        <authorList>
            <person name="Sharma Rahul"/>
            <person name="Thines Marco"/>
        </authorList>
    </citation>
    <scope>NUCLEOTIDE SEQUENCE [LARGE SCALE GENOMIC DNA]</scope>
</reference>
<proteinExistence type="predicted"/>
<evidence type="ECO:0000313" key="2">
    <source>
        <dbReference type="Proteomes" id="UP000054928"/>
    </source>
</evidence>
<keyword evidence="2" id="KW-1185">Reference proteome</keyword>
<dbReference type="Proteomes" id="UP000054928">
    <property type="component" value="Unassembled WGS sequence"/>
</dbReference>
<evidence type="ECO:0000313" key="1">
    <source>
        <dbReference type="EMBL" id="CEG41684.1"/>
    </source>
</evidence>
<dbReference type="GeneID" id="36409604"/>
<accession>A0A0P1AJZ2</accession>
<dbReference type="AlphaFoldDB" id="A0A0P1AJZ2"/>